<dbReference type="InterPro" id="IPR000863">
    <property type="entry name" value="Sulfotransferase_dom"/>
</dbReference>
<dbReference type="Pfam" id="PF00685">
    <property type="entry name" value="Sulfotransfer_1"/>
    <property type="match status" value="1"/>
</dbReference>
<dbReference type="eggNOG" id="KOG1584">
    <property type="taxonomic scope" value="Eukaryota"/>
</dbReference>
<dbReference type="STRING" id="7897.ENSLACP00000009457"/>
<evidence type="ECO:0000313" key="7">
    <source>
        <dbReference type="Ensembl" id="ENSLACP00000009457.1"/>
    </source>
</evidence>
<dbReference type="InterPro" id="IPR027417">
    <property type="entry name" value="P-loop_NTPase"/>
</dbReference>
<dbReference type="OMA" id="YYHTKSA"/>
<evidence type="ECO:0000313" key="8">
    <source>
        <dbReference type="Proteomes" id="UP000008672"/>
    </source>
</evidence>
<dbReference type="InParanoid" id="H3AII6"/>
<name>H3AII6_LATCH</name>
<keyword evidence="4 5" id="KW-0808">Transferase</keyword>
<dbReference type="SUPFAM" id="SSF52540">
    <property type="entry name" value="P-loop containing nucleoside triphosphate hydrolases"/>
    <property type="match status" value="1"/>
</dbReference>
<keyword evidence="3" id="KW-0963">Cytoplasm</keyword>
<dbReference type="FunFam" id="3.40.50.300:FF:000433">
    <property type="entry name" value="Estrogen sulfotransferase"/>
    <property type="match status" value="1"/>
</dbReference>
<dbReference type="GeneTree" id="ENSGT00940000157101"/>
<reference evidence="7" key="2">
    <citation type="submission" date="2025-08" db="UniProtKB">
        <authorList>
            <consortium name="Ensembl"/>
        </authorList>
    </citation>
    <scope>IDENTIFICATION</scope>
</reference>
<dbReference type="GO" id="GO:0008146">
    <property type="term" value="F:sulfotransferase activity"/>
    <property type="evidence" value="ECO:0007669"/>
    <property type="project" value="InterPro"/>
</dbReference>
<dbReference type="Proteomes" id="UP000008672">
    <property type="component" value="Unassembled WGS sequence"/>
</dbReference>
<comment type="similarity">
    <text evidence="2 5">Belongs to the sulfotransferase 1 family.</text>
</comment>
<dbReference type="Ensembl" id="ENSLACT00000009529.1">
    <property type="protein sequence ID" value="ENSLACP00000009457.1"/>
    <property type="gene ID" value="ENSLACG00000008340.1"/>
</dbReference>
<evidence type="ECO:0000256" key="5">
    <source>
        <dbReference type="RuleBase" id="RU361155"/>
    </source>
</evidence>
<evidence type="ECO:0000256" key="4">
    <source>
        <dbReference type="ARBA" id="ARBA00022679"/>
    </source>
</evidence>
<reference evidence="7" key="3">
    <citation type="submission" date="2025-09" db="UniProtKB">
        <authorList>
            <consortium name="Ensembl"/>
        </authorList>
    </citation>
    <scope>IDENTIFICATION</scope>
</reference>
<feature type="domain" description="Sulfotransferase" evidence="6">
    <location>
        <begin position="49"/>
        <end position="277"/>
    </location>
</feature>
<accession>H3AII6</accession>
<keyword evidence="8" id="KW-1185">Reference proteome</keyword>
<evidence type="ECO:0000256" key="1">
    <source>
        <dbReference type="ARBA" id="ARBA00004496"/>
    </source>
</evidence>
<dbReference type="EMBL" id="AFYH01166845">
    <property type="status" value="NOT_ANNOTATED_CDS"/>
    <property type="molecule type" value="Genomic_DNA"/>
</dbReference>
<evidence type="ECO:0000259" key="6">
    <source>
        <dbReference type="Pfam" id="PF00685"/>
    </source>
</evidence>
<reference evidence="8" key="1">
    <citation type="submission" date="2011-08" db="EMBL/GenBank/DDBJ databases">
        <title>The draft genome of Latimeria chalumnae.</title>
        <authorList>
            <person name="Di Palma F."/>
            <person name="Alfoldi J."/>
            <person name="Johnson J."/>
            <person name="Berlin A."/>
            <person name="Gnerre S."/>
            <person name="Jaffe D."/>
            <person name="MacCallum I."/>
            <person name="Young S."/>
            <person name="Walker B.J."/>
            <person name="Lander E."/>
            <person name="Lindblad-Toh K."/>
        </authorList>
    </citation>
    <scope>NUCLEOTIDE SEQUENCE [LARGE SCALE GENOMIC DNA]</scope>
    <source>
        <strain evidence="8">Wild caught</strain>
    </source>
</reference>
<dbReference type="GO" id="GO:0005737">
    <property type="term" value="C:cytoplasm"/>
    <property type="evidence" value="ECO:0007669"/>
    <property type="project" value="UniProtKB-SubCell"/>
</dbReference>
<dbReference type="EC" id="2.8.2.-" evidence="5"/>
<dbReference type="Gene3D" id="3.40.50.300">
    <property type="entry name" value="P-loop containing nucleotide triphosphate hydrolases"/>
    <property type="match status" value="1"/>
</dbReference>
<dbReference type="EMBL" id="AFYH01166846">
    <property type="status" value="NOT_ANNOTATED_CDS"/>
    <property type="molecule type" value="Genomic_DNA"/>
</dbReference>
<dbReference type="AlphaFoldDB" id="H3AII6"/>
<sequence>MASKENSGTPSTAPEKAYVRFSHKTIDGVPLIAQIIDNWEKLVHFQARPDDLLIATFPKAGTTWMQEIVDMIYKEGDAEVCKRAPVYERMPFLEWPSIPPMPSGIEVLDGMPSPRVIKTHLQFKHVPKSFWENNCKMIYMARNPKDNLVSYYHFERMTLTQIDPGTWEEYLGNFMQGNELFFSKFYKQTNNLKKKKIQRNVLYIFFENSFQNPKREILKVLTFLGRELPDDVVEKIVHHTSFESMKINPMTNYTTLPKILPKTIFRPGISSFMRKGQ</sequence>
<dbReference type="HOGENOM" id="CLU_027239_1_2_1"/>
<dbReference type="Bgee" id="ENSLACG00000008340">
    <property type="expression patterns" value="Expressed in pelvic fin and 5 other cell types or tissues"/>
</dbReference>
<protein>
    <recommendedName>
        <fullName evidence="5">Sulfotransferase</fullName>
        <ecNumber evidence="5">2.8.2.-</ecNumber>
    </recommendedName>
</protein>
<proteinExistence type="inferred from homology"/>
<dbReference type="PANTHER" id="PTHR11783">
    <property type="entry name" value="SULFOTRANSFERASE SULT"/>
    <property type="match status" value="1"/>
</dbReference>
<evidence type="ECO:0000256" key="2">
    <source>
        <dbReference type="ARBA" id="ARBA00005771"/>
    </source>
</evidence>
<evidence type="ECO:0000256" key="3">
    <source>
        <dbReference type="ARBA" id="ARBA00022490"/>
    </source>
</evidence>
<organism evidence="7 8">
    <name type="scientific">Latimeria chalumnae</name>
    <name type="common">Coelacanth</name>
    <dbReference type="NCBI Taxonomy" id="7897"/>
    <lineage>
        <taxon>Eukaryota</taxon>
        <taxon>Metazoa</taxon>
        <taxon>Chordata</taxon>
        <taxon>Craniata</taxon>
        <taxon>Vertebrata</taxon>
        <taxon>Euteleostomi</taxon>
        <taxon>Coelacanthiformes</taxon>
        <taxon>Coelacanthidae</taxon>
        <taxon>Latimeria</taxon>
    </lineage>
</organism>
<comment type="subcellular location">
    <subcellularLocation>
        <location evidence="1">Cytoplasm</location>
    </subcellularLocation>
</comment>